<keyword evidence="2" id="KW-0732">Signal</keyword>
<accession>A0ABD0N7V6</accession>
<keyword evidence="4" id="KW-1185">Reference proteome</keyword>
<organism evidence="3 4">
    <name type="scientific">Cirrhinus mrigala</name>
    <name type="common">Mrigala</name>
    <dbReference type="NCBI Taxonomy" id="683832"/>
    <lineage>
        <taxon>Eukaryota</taxon>
        <taxon>Metazoa</taxon>
        <taxon>Chordata</taxon>
        <taxon>Craniata</taxon>
        <taxon>Vertebrata</taxon>
        <taxon>Euteleostomi</taxon>
        <taxon>Actinopterygii</taxon>
        <taxon>Neopterygii</taxon>
        <taxon>Teleostei</taxon>
        <taxon>Ostariophysi</taxon>
        <taxon>Cypriniformes</taxon>
        <taxon>Cyprinidae</taxon>
        <taxon>Labeoninae</taxon>
        <taxon>Labeonini</taxon>
        <taxon>Cirrhinus</taxon>
    </lineage>
</organism>
<evidence type="ECO:0000313" key="3">
    <source>
        <dbReference type="EMBL" id="KAL0157380.1"/>
    </source>
</evidence>
<protein>
    <submittedName>
        <fullName evidence="3">Uncharacterized protein</fullName>
    </submittedName>
</protein>
<feature type="signal peptide" evidence="2">
    <location>
        <begin position="1"/>
        <end position="32"/>
    </location>
</feature>
<feature type="non-terminal residue" evidence="3">
    <location>
        <position position="1"/>
    </location>
</feature>
<sequence>VLPPSAVIPVMTAVILCVWAAHYLSTPDPLEATPSTPDPPEVVASNPDPPEPSGLSCYNQKFFRELPAYIVMPTEATLEPPAYPVMAFPKLSCPVTAMETIPAPSACEAIPEVSACPVTAMEPIFERSAFSVMTKEAVSALSFPCHSQAGHS</sequence>
<proteinExistence type="predicted"/>
<feature type="region of interest" description="Disordered" evidence="1">
    <location>
        <begin position="30"/>
        <end position="54"/>
    </location>
</feature>
<dbReference type="EMBL" id="JAMKFB020000024">
    <property type="protein sequence ID" value="KAL0157380.1"/>
    <property type="molecule type" value="Genomic_DNA"/>
</dbReference>
<dbReference type="AlphaFoldDB" id="A0ABD0N7V6"/>
<comment type="caution">
    <text evidence="3">The sequence shown here is derived from an EMBL/GenBank/DDBJ whole genome shotgun (WGS) entry which is preliminary data.</text>
</comment>
<evidence type="ECO:0000256" key="1">
    <source>
        <dbReference type="SAM" id="MobiDB-lite"/>
    </source>
</evidence>
<evidence type="ECO:0000256" key="2">
    <source>
        <dbReference type="SAM" id="SignalP"/>
    </source>
</evidence>
<feature type="chain" id="PRO_5044850480" evidence="2">
    <location>
        <begin position="33"/>
        <end position="152"/>
    </location>
</feature>
<reference evidence="3 4" key="1">
    <citation type="submission" date="2024-05" db="EMBL/GenBank/DDBJ databases">
        <title>Genome sequencing and assembly of Indian major carp, Cirrhinus mrigala (Hamilton, 1822).</title>
        <authorList>
            <person name="Mohindra V."/>
            <person name="Chowdhury L.M."/>
            <person name="Lal K."/>
            <person name="Jena J.K."/>
        </authorList>
    </citation>
    <scope>NUCLEOTIDE SEQUENCE [LARGE SCALE GENOMIC DNA]</scope>
    <source>
        <strain evidence="3">CM1030</strain>
        <tissue evidence="3">Blood</tissue>
    </source>
</reference>
<name>A0ABD0N7V6_CIRMR</name>
<evidence type="ECO:0000313" key="4">
    <source>
        <dbReference type="Proteomes" id="UP001529510"/>
    </source>
</evidence>
<dbReference type="Proteomes" id="UP001529510">
    <property type="component" value="Unassembled WGS sequence"/>
</dbReference>
<gene>
    <name evidence="3" type="ORF">M9458_048626</name>
</gene>